<dbReference type="Proteomes" id="UP001595377">
    <property type="component" value="Unassembled WGS sequence"/>
</dbReference>
<proteinExistence type="predicted"/>
<feature type="domain" description="Hemerythrin-like" evidence="1">
    <location>
        <begin position="18"/>
        <end position="147"/>
    </location>
</feature>
<reference evidence="3" key="1">
    <citation type="journal article" date="2019" name="Int. J. Syst. Evol. Microbiol.">
        <title>The Global Catalogue of Microorganisms (GCM) 10K type strain sequencing project: providing services to taxonomists for standard genome sequencing and annotation.</title>
        <authorList>
            <consortium name="The Broad Institute Genomics Platform"/>
            <consortium name="The Broad Institute Genome Sequencing Center for Infectious Disease"/>
            <person name="Wu L."/>
            <person name="Ma J."/>
        </authorList>
    </citation>
    <scope>NUCLEOTIDE SEQUENCE [LARGE SCALE GENOMIC DNA]</scope>
    <source>
        <strain evidence="3">KCTC 52677</strain>
    </source>
</reference>
<keyword evidence="3" id="KW-1185">Reference proteome</keyword>
<evidence type="ECO:0000313" key="2">
    <source>
        <dbReference type="EMBL" id="MFC3074562.1"/>
    </source>
</evidence>
<gene>
    <name evidence="2" type="ORF">ACFOHH_15730</name>
</gene>
<name>A0ABV7DI06_9HYPH</name>
<evidence type="ECO:0000259" key="1">
    <source>
        <dbReference type="Pfam" id="PF01814"/>
    </source>
</evidence>
<protein>
    <submittedName>
        <fullName evidence="2">Hemerythrin domain-containing protein</fullName>
    </submittedName>
</protein>
<sequence>MRAALATESREFDAADIGRLEARHEELLDLCLKLEEAAGEIGAAGAAPELDSLADAIPLLLRQTHELEERVFFPDFDRHAGSCFAAMTIERLKAEHRCDRLAADELTLTLKAVAEGRCGLSADTVSRMVSGFQESLRRHVQSERLMLEALLAARAEERAVFA</sequence>
<evidence type="ECO:0000313" key="3">
    <source>
        <dbReference type="Proteomes" id="UP001595377"/>
    </source>
</evidence>
<dbReference type="EMBL" id="JBHRSP010000024">
    <property type="protein sequence ID" value="MFC3074562.1"/>
    <property type="molecule type" value="Genomic_DNA"/>
</dbReference>
<comment type="caution">
    <text evidence="2">The sequence shown here is derived from an EMBL/GenBank/DDBJ whole genome shotgun (WGS) entry which is preliminary data.</text>
</comment>
<dbReference type="RefSeq" id="WP_257311846.1">
    <property type="nucleotide sequence ID" value="NZ_JANFDG010000002.1"/>
</dbReference>
<organism evidence="2 3">
    <name type="scientific">Shinella pollutisoli</name>
    <dbReference type="NCBI Taxonomy" id="2250594"/>
    <lineage>
        <taxon>Bacteria</taxon>
        <taxon>Pseudomonadati</taxon>
        <taxon>Pseudomonadota</taxon>
        <taxon>Alphaproteobacteria</taxon>
        <taxon>Hyphomicrobiales</taxon>
        <taxon>Rhizobiaceae</taxon>
        <taxon>Shinella</taxon>
    </lineage>
</organism>
<accession>A0ABV7DI06</accession>
<dbReference type="Pfam" id="PF01814">
    <property type="entry name" value="Hemerythrin"/>
    <property type="match status" value="1"/>
</dbReference>
<dbReference type="InterPro" id="IPR012312">
    <property type="entry name" value="Hemerythrin-like"/>
</dbReference>
<dbReference type="Gene3D" id="1.20.120.520">
    <property type="entry name" value="nmb1532 protein domain like"/>
    <property type="match status" value="1"/>
</dbReference>